<gene>
    <name evidence="2" type="ORF">ACFQ3U_14975</name>
</gene>
<feature type="region of interest" description="Disordered" evidence="1">
    <location>
        <begin position="60"/>
        <end position="82"/>
    </location>
</feature>
<evidence type="ECO:0000256" key="1">
    <source>
        <dbReference type="SAM" id="MobiDB-lite"/>
    </source>
</evidence>
<dbReference type="RefSeq" id="WP_343961550.1">
    <property type="nucleotide sequence ID" value="NZ_BAAAKZ010000012.1"/>
</dbReference>
<feature type="region of interest" description="Disordered" evidence="1">
    <location>
        <begin position="1"/>
        <end position="23"/>
    </location>
</feature>
<sequence>MSAVTKPEASATQSENAVAAQTQPVFISSENDEARAVIVSLEFFERAVRALEDQADIRDAARARESNEPPLSFEELMSEFRD</sequence>
<keyword evidence="3" id="KW-1185">Reference proteome</keyword>
<proteinExistence type="predicted"/>
<reference evidence="3" key="1">
    <citation type="journal article" date="2019" name="Int. J. Syst. Evol. Microbiol.">
        <title>The Global Catalogue of Microorganisms (GCM) 10K type strain sequencing project: providing services to taxonomists for standard genome sequencing and annotation.</title>
        <authorList>
            <consortium name="The Broad Institute Genomics Platform"/>
            <consortium name="The Broad Institute Genome Sequencing Center for Infectious Disease"/>
            <person name="Wu L."/>
            <person name="Ma J."/>
        </authorList>
    </citation>
    <scope>NUCLEOTIDE SEQUENCE [LARGE SCALE GENOMIC DNA]</scope>
    <source>
        <strain evidence="3">CCUG 50213</strain>
    </source>
</reference>
<name>A0ABW3TTP7_9MICO</name>
<comment type="caution">
    <text evidence="2">The sequence shown here is derived from an EMBL/GenBank/DDBJ whole genome shotgun (WGS) entry which is preliminary data.</text>
</comment>
<evidence type="ECO:0000313" key="3">
    <source>
        <dbReference type="Proteomes" id="UP001597181"/>
    </source>
</evidence>
<feature type="compositionally biased region" description="Polar residues" evidence="1">
    <location>
        <begin position="10"/>
        <end position="23"/>
    </location>
</feature>
<dbReference type="EMBL" id="JBHTLY010000009">
    <property type="protein sequence ID" value="MFD1203198.1"/>
    <property type="molecule type" value="Genomic_DNA"/>
</dbReference>
<dbReference type="Proteomes" id="UP001597181">
    <property type="component" value="Unassembled WGS sequence"/>
</dbReference>
<evidence type="ECO:0000313" key="2">
    <source>
        <dbReference type="EMBL" id="MFD1203198.1"/>
    </source>
</evidence>
<protein>
    <submittedName>
        <fullName evidence="2">Prevent-host-death family protein</fullName>
    </submittedName>
</protein>
<organism evidence="2 3">
    <name type="scientific">Leucobacter albus</name>
    <dbReference type="NCBI Taxonomy" id="272210"/>
    <lineage>
        <taxon>Bacteria</taxon>
        <taxon>Bacillati</taxon>
        <taxon>Actinomycetota</taxon>
        <taxon>Actinomycetes</taxon>
        <taxon>Micrococcales</taxon>
        <taxon>Microbacteriaceae</taxon>
        <taxon>Leucobacter</taxon>
    </lineage>
</organism>
<accession>A0ABW3TTP7</accession>